<comment type="subcellular location">
    <subcellularLocation>
        <location evidence="1">Cell membrane</location>
        <topology evidence="1">Multi-pass membrane protein</topology>
    </subcellularLocation>
</comment>
<organism evidence="9 10">
    <name type="scientific">Algoriphagus boseongensis</name>
    <dbReference type="NCBI Taxonomy" id="1442587"/>
    <lineage>
        <taxon>Bacteria</taxon>
        <taxon>Pseudomonadati</taxon>
        <taxon>Bacteroidota</taxon>
        <taxon>Cytophagia</taxon>
        <taxon>Cytophagales</taxon>
        <taxon>Cyclobacteriaceae</taxon>
        <taxon>Algoriphagus</taxon>
    </lineage>
</organism>
<dbReference type="GO" id="GO:0005886">
    <property type="term" value="C:plasma membrane"/>
    <property type="evidence" value="ECO:0007669"/>
    <property type="project" value="UniProtKB-SubCell"/>
</dbReference>
<dbReference type="RefSeq" id="WP_133551967.1">
    <property type="nucleotide sequence ID" value="NZ_SNYF01000005.1"/>
</dbReference>
<keyword evidence="5 6" id="KW-0472">Membrane</keyword>
<dbReference type="OrthoDB" id="5933722at2"/>
<feature type="transmembrane region" description="Helical" evidence="6">
    <location>
        <begin position="286"/>
        <end position="313"/>
    </location>
</feature>
<evidence type="ECO:0000259" key="8">
    <source>
        <dbReference type="Pfam" id="PF12704"/>
    </source>
</evidence>
<reference evidence="9 10" key="1">
    <citation type="submission" date="2019-03" db="EMBL/GenBank/DDBJ databases">
        <title>Genomic Encyclopedia of Type Strains, Phase III (KMG-III): the genomes of soil and plant-associated and newly described type strains.</title>
        <authorList>
            <person name="Whitman W."/>
        </authorList>
    </citation>
    <scope>NUCLEOTIDE SEQUENCE [LARGE SCALE GENOMIC DNA]</scope>
    <source>
        <strain evidence="9 10">CECT 8446</strain>
    </source>
</reference>
<evidence type="ECO:0000313" key="9">
    <source>
        <dbReference type="EMBL" id="TDQ18492.1"/>
    </source>
</evidence>
<dbReference type="GO" id="GO:0022857">
    <property type="term" value="F:transmembrane transporter activity"/>
    <property type="evidence" value="ECO:0007669"/>
    <property type="project" value="TreeGrafter"/>
</dbReference>
<dbReference type="AlphaFoldDB" id="A0A4R6T9F1"/>
<feature type="domain" description="ABC3 transporter permease C-terminal" evidence="7">
    <location>
        <begin position="291"/>
        <end position="398"/>
    </location>
</feature>
<feature type="transmembrane region" description="Helical" evidence="6">
    <location>
        <begin position="761"/>
        <end position="784"/>
    </location>
</feature>
<dbReference type="EMBL" id="SNYF01000005">
    <property type="protein sequence ID" value="TDQ18492.1"/>
    <property type="molecule type" value="Genomic_DNA"/>
</dbReference>
<feature type="domain" description="ABC3 transporter permease C-terminal" evidence="7">
    <location>
        <begin position="681"/>
        <end position="794"/>
    </location>
</feature>
<evidence type="ECO:0000256" key="4">
    <source>
        <dbReference type="ARBA" id="ARBA00022989"/>
    </source>
</evidence>
<keyword evidence="3 6" id="KW-0812">Transmembrane</keyword>
<keyword evidence="2" id="KW-1003">Cell membrane</keyword>
<evidence type="ECO:0000256" key="2">
    <source>
        <dbReference type="ARBA" id="ARBA00022475"/>
    </source>
</evidence>
<evidence type="ECO:0000313" key="10">
    <source>
        <dbReference type="Proteomes" id="UP000294535"/>
    </source>
</evidence>
<feature type="transmembrane region" description="Helical" evidence="6">
    <location>
        <begin position="21"/>
        <end position="41"/>
    </location>
</feature>
<evidence type="ECO:0000256" key="3">
    <source>
        <dbReference type="ARBA" id="ARBA00022692"/>
    </source>
</evidence>
<dbReference type="InterPro" id="IPR050250">
    <property type="entry name" value="Macrolide_Exporter_MacB"/>
</dbReference>
<feature type="transmembrane region" description="Helical" evidence="6">
    <location>
        <begin position="425"/>
        <end position="444"/>
    </location>
</feature>
<dbReference type="Proteomes" id="UP000294535">
    <property type="component" value="Unassembled WGS sequence"/>
</dbReference>
<dbReference type="PANTHER" id="PTHR30572:SF18">
    <property type="entry name" value="ABC-TYPE MACROLIDE FAMILY EXPORT SYSTEM PERMEASE COMPONENT 2"/>
    <property type="match status" value="1"/>
</dbReference>
<evidence type="ECO:0000256" key="5">
    <source>
        <dbReference type="ARBA" id="ARBA00023136"/>
    </source>
</evidence>
<feature type="transmembrane region" description="Helical" evidence="6">
    <location>
        <begin position="730"/>
        <end position="749"/>
    </location>
</feature>
<feature type="transmembrane region" description="Helical" evidence="6">
    <location>
        <begin position="678"/>
        <end position="702"/>
    </location>
</feature>
<keyword evidence="4 6" id="KW-1133">Transmembrane helix</keyword>
<dbReference type="Pfam" id="PF12704">
    <property type="entry name" value="MacB_PCD"/>
    <property type="match status" value="2"/>
</dbReference>
<dbReference type="Pfam" id="PF02687">
    <property type="entry name" value="FtsX"/>
    <property type="match status" value="2"/>
</dbReference>
<keyword evidence="10" id="KW-1185">Reference proteome</keyword>
<accession>A0A4R6T9F1</accession>
<evidence type="ECO:0000256" key="1">
    <source>
        <dbReference type="ARBA" id="ARBA00004651"/>
    </source>
</evidence>
<feature type="transmembrane region" description="Helical" evidence="6">
    <location>
        <begin position="336"/>
        <end position="358"/>
    </location>
</feature>
<evidence type="ECO:0000256" key="6">
    <source>
        <dbReference type="SAM" id="Phobius"/>
    </source>
</evidence>
<gene>
    <name evidence="9" type="ORF">DFQ04_0294</name>
</gene>
<evidence type="ECO:0000259" key="7">
    <source>
        <dbReference type="Pfam" id="PF02687"/>
    </source>
</evidence>
<protein>
    <submittedName>
        <fullName evidence="9">Putative ABC transport system permease protein</fullName>
    </submittedName>
</protein>
<dbReference type="InterPro" id="IPR003838">
    <property type="entry name" value="ABC3_permease_C"/>
</dbReference>
<feature type="transmembrane region" description="Helical" evidence="6">
    <location>
        <begin position="378"/>
        <end position="404"/>
    </location>
</feature>
<comment type="caution">
    <text evidence="9">The sequence shown here is derived from an EMBL/GenBank/DDBJ whole genome shotgun (WGS) entry which is preliminary data.</text>
</comment>
<proteinExistence type="predicted"/>
<feature type="domain" description="MacB-like periplasmic core" evidence="8">
    <location>
        <begin position="20"/>
        <end position="239"/>
    </location>
</feature>
<name>A0A4R6T9F1_9BACT</name>
<feature type="domain" description="MacB-like periplasmic core" evidence="8">
    <location>
        <begin position="432"/>
        <end position="620"/>
    </location>
</feature>
<dbReference type="PANTHER" id="PTHR30572">
    <property type="entry name" value="MEMBRANE COMPONENT OF TRANSPORTER-RELATED"/>
    <property type="match status" value="1"/>
</dbReference>
<sequence>MLKNYFKIALRSLFKRRLFSLINILGLVLGLLTFLVLYAFVITEFSYNDFHANKDRIFQVVIEEKNGTYETYLPPGYAGIITSNFSSVQSVERVAGYIGSGLVAIPDTDLAFKENAVGFVERDFFQNFSFPIERGTADLSKPYSAVITKQLAEKYFGEADAIGKSISLSNQFGKADFTITGVLQPIPELSDLQSDIFLSIHTLERPEYRKENGWADPNGLESGFVNLFLVAKEGEDVSELPGLLTDFASKVPDSKVANVLLQPLDEIHLGSSIADPMPKVSSMGSILVFLAMAVLILFIAFVNYINLSSANLLTRIKEIRMRKVLGAYSWQLAQQFMVETFLLMGLALILALGLFNLLDPLFFEILGKPVWTGVLLELITILVICGILGFAALFSGLYVVFLSGQFEKKSKLRFIASEGQWGRKALVVFQFVISIGIIVCTLVIRDQLSFMQQQPLGMNLNQRVVVEGPEDFKGDRKGKMNAFKEKLSSQSFIQGIAGSNSLPGYSYNFSAGGITPLVPRPEDKDYSYSMFIIDNEFIPTYGIEVVAGRNFTFEEADANWNNLPKVMLNAKAARQLGFENPESAVGQSILWGKPYEVVGVIADYHHMSLREEISPMILLAAQASGYFTLIMDTQEMQGNLAQVQSIYQEIFPGNPFTYSFLDEIYGRQYQAEQQLSRAFSIAGALAILISCLGLFGLAAYSVQQRTKEIGIRKVLGASTQSLLNLISKDFLILVGIAMVLAFPLAWYAMQSWQADFPYRAGLSWITFVWAGMGSMGIALLTVGFQALKAAWSNPVESIRNE</sequence>
<dbReference type="InterPro" id="IPR025857">
    <property type="entry name" value="MacB_PCD"/>
</dbReference>